<dbReference type="PANTHER" id="PTHR33353:SF10">
    <property type="entry name" value="ENDO-BETA-1,4-GLUCANASE D"/>
    <property type="match status" value="1"/>
</dbReference>
<gene>
    <name evidence="18" type="ORF">WG66_18474</name>
</gene>
<protein>
    <recommendedName>
        <fullName evidence="15">lytic cellulose monooxygenase (C4-dehydrogenating)</fullName>
        <ecNumber evidence="15">1.14.99.56</ecNumber>
    </recommendedName>
</protein>
<accession>A0A0W0EY86</accession>
<comment type="catalytic activity">
    <reaction evidence="14">
        <text>[(1-&gt;4)-beta-D-glucosyl]n+m + reduced acceptor + O2 = 4-dehydro-beta-D-glucosyl-[(1-&gt;4)-beta-D-glucosyl]n-1 + [(1-&gt;4)-beta-D-glucosyl]m + acceptor + H2O.</text>
        <dbReference type="EC" id="1.14.99.56"/>
    </reaction>
</comment>
<evidence type="ECO:0000313" key="19">
    <source>
        <dbReference type="Proteomes" id="UP000054988"/>
    </source>
</evidence>
<evidence type="ECO:0000256" key="5">
    <source>
        <dbReference type="ARBA" id="ARBA00022729"/>
    </source>
</evidence>
<evidence type="ECO:0000256" key="6">
    <source>
        <dbReference type="ARBA" id="ARBA00023001"/>
    </source>
</evidence>
<evidence type="ECO:0000256" key="1">
    <source>
        <dbReference type="ARBA" id="ARBA00001973"/>
    </source>
</evidence>
<keyword evidence="12" id="KW-0624">Polysaccharide degradation</keyword>
<reference evidence="18 19" key="1">
    <citation type="submission" date="2015-12" db="EMBL/GenBank/DDBJ databases">
        <title>Draft genome sequence of Moniliophthora roreri, the causal agent of frosty pod rot of cacao.</title>
        <authorList>
            <person name="Aime M.C."/>
            <person name="Diaz-Valderrama J.R."/>
            <person name="Kijpornyongpan T."/>
            <person name="Phillips-Mora W."/>
        </authorList>
    </citation>
    <scope>NUCLEOTIDE SEQUENCE [LARGE SCALE GENOMIC DNA]</scope>
    <source>
        <strain evidence="18 19">MCA 2952</strain>
    </source>
</reference>
<comment type="caution">
    <text evidence="18">The sequence shown here is derived from an EMBL/GenBank/DDBJ whole genome shotgun (WGS) entry which is preliminary data.</text>
</comment>
<dbReference type="GO" id="GO:0004497">
    <property type="term" value="F:monooxygenase activity"/>
    <property type="evidence" value="ECO:0007669"/>
    <property type="project" value="UniProtKB-KW"/>
</dbReference>
<keyword evidence="4" id="KW-0479">Metal-binding</keyword>
<dbReference type="GO" id="GO:0030245">
    <property type="term" value="P:cellulose catabolic process"/>
    <property type="evidence" value="ECO:0007669"/>
    <property type="project" value="UniProtKB-KW"/>
</dbReference>
<evidence type="ECO:0000313" key="18">
    <source>
        <dbReference type="EMBL" id="KTB29030.1"/>
    </source>
</evidence>
<comment type="subcellular location">
    <subcellularLocation>
        <location evidence="2">Secreted</location>
    </subcellularLocation>
</comment>
<dbReference type="PANTHER" id="PTHR33353">
    <property type="entry name" value="PUTATIVE (AFU_ORTHOLOGUE AFUA_1G12560)-RELATED"/>
    <property type="match status" value="1"/>
</dbReference>
<dbReference type="eggNOG" id="ENOG502SK4K">
    <property type="taxonomic scope" value="Eukaryota"/>
</dbReference>
<feature type="compositionally biased region" description="Low complexity" evidence="16">
    <location>
        <begin position="389"/>
        <end position="401"/>
    </location>
</feature>
<evidence type="ECO:0000256" key="9">
    <source>
        <dbReference type="ARBA" id="ARBA00023033"/>
    </source>
</evidence>
<dbReference type="GO" id="GO:0005576">
    <property type="term" value="C:extracellular region"/>
    <property type="evidence" value="ECO:0007669"/>
    <property type="project" value="UniProtKB-SubCell"/>
</dbReference>
<evidence type="ECO:0000256" key="14">
    <source>
        <dbReference type="ARBA" id="ARBA00045077"/>
    </source>
</evidence>
<evidence type="ECO:0000256" key="15">
    <source>
        <dbReference type="ARBA" id="ARBA00047174"/>
    </source>
</evidence>
<proteinExistence type="inferred from homology"/>
<keyword evidence="9" id="KW-0503">Monooxygenase</keyword>
<name>A0A0W0EY86_MONRR</name>
<dbReference type="InterPro" id="IPR005103">
    <property type="entry name" value="AA9_LPMO"/>
</dbReference>
<evidence type="ECO:0000256" key="16">
    <source>
        <dbReference type="SAM" id="MobiDB-lite"/>
    </source>
</evidence>
<dbReference type="Gene3D" id="2.70.50.70">
    <property type="match status" value="1"/>
</dbReference>
<evidence type="ECO:0000256" key="4">
    <source>
        <dbReference type="ARBA" id="ARBA00022723"/>
    </source>
</evidence>
<feature type="compositionally biased region" description="Gly residues" evidence="16">
    <location>
        <begin position="377"/>
        <end position="388"/>
    </location>
</feature>
<dbReference type="GO" id="GO:0046872">
    <property type="term" value="F:metal ion binding"/>
    <property type="evidence" value="ECO:0007669"/>
    <property type="project" value="UniProtKB-KW"/>
</dbReference>
<feature type="compositionally biased region" description="Low complexity" evidence="16">
    <location>
        <begin position="337"/>
        <end position="363"/>
    </location>
</feature>
<organism evidence="18 19">
    <name type="scientific">Moniliophthora roreri</name>
    <name type="common">Frosty pod rot fungus</name>
    <name type="synonym">Monilia roreri</name>
    <dbReference type="NCBI Taxonomy" id="221103"/>
    <lineage>
        <taxon>Eukaryota</taxon>
        <taxon>Fungi</taxon>
        <taxon>Dikarya</taxon>
        <taxon>Basidiomycota</taxon>
        <taxon>Agaricomycotina</taxon>
        <taxon>Agaricomycetes</taxon>
        <taxon>Agaricomycetidae</taxon>
        <taxon>Agaricales</taxon>
        <taxon>Marasmiineae</taxon>
        <taxon>Marasmiaceae</taxon>
        <taxon>Moniliophthora</taxon>
    </lineage>
</organism>
<dbReference type="InterPro" id="IPR049892">
    <property type="entry name" value="AA9"/>
</dbReference>
<keyword evidence="8" id="KW-0186">Copper</keyword>
<keyword evidence="11" id="KW-0119">Carbohydrate metabolism</keyword>
<evidence type="ECO:0000256" key="8">
    <source>
        <dbReference type="ARBA" id="ARBA00023008"/>
    </source>
</evidence>
<evidence type="ECO:0000256" key="3">
    <source>
        <dbReference type="ARBA" id="ARBA00022525"/>
    </source>
</evidence>
<comment type="cofactor">
    <cofactor evidence="1">
        <name>Cu(2+)</name>
        <dbReference type="ChEBI" id="CHEBI:29036"/>
    </cofactor>
</comment>
<evidence type="ECO:0000256" key="2">
    <source>
        <dbReference type="ARBA" id="ARBA00004613"/>
    </source>
</evidence>
<evidence type="ECO:0000256" key="7">
    <source>
        <dbReference type="ARBA" id="ARBA00023002"/>
    </source>
</evidence>
<dbReference type="EC" id="1.14.99.56" evidence="15"/>
<keyword evidence="10" id="KW-1015">Disulfide bond</keyword>
<evidence type="ECO:0000256" key="13">
    <source>
        <dbReference type="ARBA" id="ARBA00044502"/>
    </source>
</evidence>
<evidence type="ECO:0000256" key="12">
    <source>
        <dbReference type="ARBA" id="ARBA00023326"/>
    </source>
</evidence>
<evidence type="ECO:0000256" key="10">
    <source>
        <dbReference type="ARBA" id="ARBA00023157"/>
    </source>
</evidence>
<dbReference type="Proteomes" id="UP000054988">
    <property type="component" value="Unassembled WGS sequence"/>
</dbReference>
<feature type="domain" description="Auxiliary Activity family 9 catalytic" evidence="17">
    <location>
        <begin position="109"/>
        <end position="316"/>
    </location>
</feature>
<dbReference type="AlphaFoldDB" id="A0A0W0EY86"/>
<evidence type="ECO:0000259" key="17">
    <source>
        <dbReference type="Pfam" id="PF03443"/>
    </source>
</evidence>
<feature type="region of interest" description="Disordered" evidence="16">
    <location>
        <begin position="332"/>
        <end position="405"/>
    </location>
</feature>
<comment type="similarity">
    <text evidence="13">Belongs to the polysaccharide monooxygenase AA9 family.</text>
</comment>
<evidence type="ECO:0000256" key="11">
    <source>
        <dbReference type="ARBA" id="ARBA00023277"/>
    </source>
</evidence>
<sequence>MVSESDVQDILLYGMPETSGWRRHREGSERPKFGSSYLLSNLDGRFIKAFAHNITDTKFDSSFPFLYIAERFLCTTFDLHSGTHFFRLYDTMFKSTLIPILFATYAAAHGYVADITINGKSFHGNVPNGRTDPSIIRQISDVGPVKGADNKDINCGINAQLAQNIAQANPGDEITFDWKGGDGSNWPHNTGPMLTYMASCGSESCDKFDSSTARWFKIQQVGRKAKGQEWAQADLMQGAVAKLNIPSTIAPGNYIIRHEIIALHLAENLGGAEFYPSCAQLKIGGNQNGKPQDNELVSLPGAYHDDDPGIELNAFDANADYTFPGPAIAKFVSDSPSNGDSGSTSGGNTSSNNGNNNGNSNGNNGNGNGNGNSNNNGGNGTNNGGNGTNNGNSGISASSNSQTRKCNLKKRVVYVTKRSEDVEERDYRDVVRMYRPKHISRVMRNLLSKPGFGFGETTR</sequence>
<keyword evidence="6" id="KW-0136">Cellulose degradation</keyword>
<keyword evidence="3" id="KW-0964">Secreted</keyword>
<dbReference type="EMBL" id="LATX01002457">
    <property type="protein sequence ID" value="KTB29030.1"/>
    <property type="molecule type" value="Genomic_DNA"/>
</dbReference>
<keyword evidence="7" id="KW-0560">Oxidoreductase</keyword>
<keyword evidence="5" id="KW-0732">Signal</keyword>
<dbReference type="CDD" id="cd21175">
    <property type="entry name" value="LPMO_AA9"/>
    <property type="match status" value="1"/>
</dbReference>
<dbReference type="Pfam" id="PF03443">
    <property type="entry name" value="AA9"/>
    <property type="match status" value="1"/>
</dbReference>